<dbReference type="VEuPathDB" id="FungiDB:ACJ73_03251"/>
<evidence type="ECO:0000313" key="1">
    <source>
        <dbReference type="EMBL" id="OJD25374.1"/>
    </source>
</evidence>
<comment type="caution">
    <text evidence="1">The sequence shown here is derived from an EMBL/GenBank/DDBJ whole genome shotgun (WGS) entry which is preliminary data.</text>
</comment>
<dbReference type="EMBL" id="LGTZ01000385">
    <property type="protein sequence ID" value="OJD25374.1"/>
    <property type="molecule type" value="Genomic_DNA"/>
</dbReference>
<reference evidence="1 2" key="1">
    <citation type="submission" date="2015-08" db="EMBL/GenBank/DDBJ databases">
        <title>Emmonsia species relationships and genome sequence.</title>
        <authorList>
            <person name="Cuomo C.A."/>
            <person name="Schwartz I.S."/>
            <person name="Kenyon C."/>
            <person name="De Hoog G.S."/>
            <person name="Govender N.P."/>
            <person name="Botha A."/>
            <person name="Moreno L."/>
            <person name="De Vries M."/>
            <person name="Munoz J.F."/>
            <person name="Stielow J.B."/>
        </authorList>
    </citation>
    <scope>NUCLEOTIDE SEQUENCE [LARGE SCALE GENOMIC DNA]</scope>
    <source>
        <strain evidence="1 2">EI222</strain>
    </source>
</reference>
<dbReference type="Proteomes" id="UP000242791">
    <property type="component" value="Unassembled WGS sequence"/>
</dbReference>
<name>A0A1J9Q9A1_9EURO</name>
<sequence>MPIFNQVEGVVNGSKVAQAYVAGPRREVQTEPAVQEARQFQVTWNQILSALCVESNEWRWVEGGGQAKFAELCGLRNRAYGGLETTASTTEANDGHRERKDRKTATVIRLSMTTNIGSEGKVYLVGNGRRRWVRWRGMESWWRRREVVVEMKLRRKPGEARTYGCTISAQGCLGQVEAEVTTPDPADTRPSIIIINHQRVS</sequence>
<evidence type="ECO:0000313" key="2">
    <source>
        <dbReference type="Proteomes" id="UP000242791"/>
    </source>
</evidence>
<organism evidence="1 2">
    <name type="scientific">Blastomyces percursus</name>
    <dbReference type="NCBI Taxonomy" id="1658174"/>
    <lineage>
        <taxon>Eukaryota</taxon>
        <taxon>Fungi</taxon>
        <taxon>Dikarya</taxon>
        <taxon>Ascomycota</taxon>
        <taxon>Pezizomycotina</taxon>
        <taxon>Eurotiomycetes</taxon>
        <taxon>Eurotiomycetidae</taxon>
        <taxon>Onygenales</taxon>
        <taxon>Ajellomycetaceae</taxon>
        <taxon>Blastomyces</taxon>
    </lineage>
</organism>
<dbReference type="AlphaFoldDB" id="A0A1J9Q9A1"/>
<gene>
    <name evidence="1" type="ORF">ACJ73_03251</name>
</gene>
<proteinExistence type="predicted"/>
<keyword evidence="2" id="KW-1185">Reference proteome</keyword>
<protein>
    <submittedName>
        <fullName evidence="1">Uncharacterized protein</fullName>
    </submittedName>
</protein>
<accession>A0A1J9Q9A1</accession>